<evidence type="ECO:0000313" key="5">
    <source>
        <dbReference type="Proteomes" id="UP000278143"/>
    </source>
</evidence>
<keyword evidence="5" id="KW-1185">Reference proteome</keyword>
<evidence type="ECO:0000259" key="3">
    <source>
        <dbReference type="PROSITE" id="PS50011"/>
    </source>
</evidence>
<dbReference type="SMART" id="SM00220">
    <property type="entry name" value="S_TKc"/>
    <property type="match status" value="1"/>
</dbReference>
<dbReference type="SUPFAM" id="SSF56112">
    <property type="entry name" value="Protein kinase-like (PK-like)"/>
    <property type="match status" value="1"/>
</dbReference>
<dbReference type="PANTHER" id="PTHR24346:SF30">
    <property type="entry name" value="MATERNAL EMBRYONIC LEUCINE ZIPPER KINASE"/>
    <property type="match status" value="1"/>
</dbReference>
<dbReference type="GO" id="GO:0035556">
    <property type="term" value="P:intracellular signal transduction"/>
    <property type="evidence" value="ECO:0007669"/>
    <property type="project" value="TreeGrafter"/>
</dbReference>
<evidence type="ECO:0000256" key="1">
    <source>
        <dbReference type="ARBA" id="ARBA00022741"/>
    </source>
</evidence>
<dbReference type="PROSITE" id="PS50011">
    <property type="entry name" value="PROTEIN_KINASE_DOM"/>
    <property type="match status" value="1"/>
</dbReference>
<dbReference type="InterPro" id="IPR011009">
    <property type="entry name" value="Kinase-like_dom_sf"/>
</dbReference>
<keyword evidence="2" id="KW-0067">ATP-binding</keyword>
<dbReference type="Gene3D" id="1.10.510.10">
    <property type="entry name" value="Transferase(Phosphotransferase) domain 1"/>
    <property type="match status" value="1"/>
</dbReference>
<gene>
    <name evidence="4" type="ORF">SYNPS1DRAFT_24464</name>
</gene>
<name>A0A4P9YW40_9FUNG</name>
<accession>A0A4P9YW40</accession>
<feature type="domain" description="Protein kinase" evidence="3">
    <location>
        <begin position="1"/>
        <end position="301"/>
    </location>
</feature>
<dbReference type="Proteomes" id="UP000278143">
    <property type="component" value="Unassembled WGS sequence"/>
</dbReference>
<proteinExistence type="predicted"/>
<keyword evidence="1" id="KW-0547">Nucleotide-binding</keyword>
<reference evidence="5" key="1">
    <citation type="journal article" date="2018" name="Nat. Microbiol.">
        <title>Leveraging single-cell genomics to expand the fungal tree of life.</title>
        <authorList>
            <person name="Ahrendt S.R."/>
            <person name="Quandt C.A."/>
            <person name="Ciobanu D."/>
            <person name="Clum A."/>
            <person name="Salamov A."/>
            <person name="Andreopoulos B."/>
            <person name="Cheng J.F."/>
            <person name="Woyke T."/>
            <person name="Pelin A."/>
            <person name="Henrissat B."/>
            <person name="Reynolds N.K."/>
            <person name="Benny G.L."/>
            <person name="Smith M.E."/>
            <person name="James T.Y."/>
            <person name="Grigoriev I.V."/>
        </authorList>
    </citation>
    <scope>NUCLEOTIDE SEQUENCE [LARGE SCALE GENOMIC DNA]</scope>
    <source>
        <strain evidence="5">Benny S71-1</strain>
    </source>
</reference>
<keyword evidence="4" id="KW-0418">Kinase</keyword>
<dbReference type="EMBL" id="KZ990942">
    <property type="protein sequence ID" value="RKP23471.1"/>
    <property type="molecule type" value="Genomic_DNA"/>
</dbReference>
<dbReference type="GO" id="GO:0004674">
    <property type="term" value="F:protein serine/threonine kinase activity"/>
    <property type="evidence" value="ECO:0007669"/>
    <property type="project" value="TreeGrafter"/>
</dbReference>
<dbReference type="OrthoDB" id="10252171at2759"/>
<organism evidence="4 5">
    <name type="scientific">Syncephalis pseudoplumigaleata</name>
    <dbReference type="NCBI Taxonomy" id="1712513"/>
    <lineage>
        <taxon>Eukaryota</taxon>
        <taxon>Fungi</taxon>
        <taxon>Fungi incertae sedis</taxon>
        <taxon>Zoopagomycota</taxon>
        <taxon>Zoopagomycotina</taxon>
        <taxon>Zoopagomycetes</taxon>
        <taxon>Zoopagales</taxon>
        <taxon>Piptocephalidaceae</taxon>
        <taxon>Syncephalis</taxon>
    </lineage>
</organism>
<evidence type="ECO:0000313" key="4">
    <source>
        <dbReference type="EMBL" id="RKP23471.1"/>
    </source>
</evidence>
<dbReference type="Pfam" id="PF00069">
    <property type="entry name" value="Pkinase"/>
    <property type="match status" value="1"/>
</dbReference>
<dbReference type="GO" id="GO:0005524">
    <property type="term" value="F:ATP binding"/>
    <property type="evidence" value="ECO:0007669"/>
    <property type="project" value="UniProtKB-KW"/>
</dbReference>
<dbReference type="AlphaFoldDB" id="A0A4P9YW40"/>
<sequence>MSPFSQDHCRISLLSGLWLSAEYDPYYQVCMTDDYIPFAVYNQEYIVGEEEALGVPGLVFEEERSTRGAMSDYTGYVSYYGRPGFIKCSYKLDWYDREVYALMVLTYFRTGDGFGCMVLDMVDGVTLKEFANELSPLQRDVDLRDVVRQLLVDVMVNILPATTDGRPRFRTTLIDFNLALPTANGSEYPPNGHTVGMTPPEFYARREIDLRAFDAWQLGAMLYSLFMNRAPYEIDYDENNQKTNWPVPQRRKFMRELMRHQQHSYAALNCSSDARDFIEQLLQIDPAKRPTMKELMWHKWLR</sequence>
<protein>
    <submittedName>
        <fullName evidence="4">Kinase-like domain-containing protein</fullName>
    </submittedName>
</protein>
<evidence type="ECO:0000256" key="2">
    <source>
        <dbReference type="ARBA" id="ARBA00022840"/>
    </source>
</evidence>
<dbReference type="InterPro" id="IPR000719">
    <property type="entry name" value="Prot_kinase_dom"/>
</dbReference>
<keyword evidence="4" id="KW-0808">Transferase</keyword>
<dbReference type="GO" id="GO:0005737">
    <property type="term" value="C:cytoplasm"/>
    <property type="evidence" value="ECO:0007669"/>
    <property type="project" value="TreeGrafter"/>
</dbReference>
<dbReference type="PANTHER" id="PTHR24346">
    <property type="entry name" value="MAP/MICROTUBULE AFFINITY-REGULATING KINASE"/>
    <property type="match status" value="1"/>
</dbReference>